<dbReference type="PANTHER" id="PTHR23521:SF3">
    <property type="entry name" value="MFS TRANSPORTER"/>
    <property type="match status" value="1"/>
</dbReference>
<sequence length="416" mass="44678">MAGHLLSIAALLFSTFLMLVAGGLAGILLPLRAGLEGWTPTTIGWIGTTYALAFTAGCLVVPRLVLRVGHVRVFSVLLTLLSMSLLLHSLVTQPVAWMMFRAIAGFSLAGGYMIVESWLHERVTNETRGMVFSIYMIVSMVGLLVGQYILPFGNPATQTLFIICALIYASALIPTALSNAQSPKPLTQVSLDLKGLYRRSPAAVVGSLIAGIIAGSWNFLAAVYGEEIGLSTLGIATMLASAMIGGAIFQYPLGRASDFVDRRYVMVLAGVIGLVLSSAMVFINPGTGWPVYLMMFLFGSVLYPIYSLNTAHANDSADPSEFVEVSSGLLIVYGIGSMTGPQVAGRLMDSFGPSGFFVTMAICFTAYGAHAFWRIQRRSLSIAADQKTEFQFHSPEKQQTPETLQFNPRSDATAQD</sequence>
<feature type="transmembrane region" description="Helical" evidence="5">
    <location>
        <begin position="351"/>
        <end position="373"/>
    </location>
</feature>
<feature type="transmembrane region" description="Helical" evidence="5">
    <location>
        <begin position="201"/>
        <end position="224"/>
    </location>
</feature>
<evidence type="ECO:0000256" key="2">
    <source>
        <dbReference type="ARBA" id="ARBA00022989"/>
    </source>
</evidence>
<feature type="compositionally biased region" description="Polar residues" evidence="4">
    <location>
        <begin position="397"/>
        <end position="416"/>
    </location>
</feature>
<dbReference type="RefSeq" id="WP_114440881.1">
    <property type="nucleotide sequence ID" value="NZ_QOZG01000005.1"/>
</dbReference>
<keyword evidence="8" id="KW-1185">Reference proteome</keyword>
<feature type="transmembrane region" description="Helical" evidence="5">
    <location>
        <begin position="156"/>
        <end position="180"/>
    </location>
</feature>
<proteinExistence type="predicted"/>
<dbReference type="EMBL" id="QOZG01000005">
    <property type="protein sequence ID" value="RCS23266.1"/>
    <property type="molecule type" value="Genomic_DNA"/>
</dbReference>
<dbReference type="InterPro" id="IPR020846">
    <property type="entry name" value="MFS_dom"/>
</dbReference>
<feature type="domain" description="Major facilitator superfamily (MFS) profile" evidence="6">
    <location>
        <begin position="7"/>
        <end position="378"/>
    </location>
</feature>
<organism evidence="7 8">
    <name type="scientific">Phyllobacterium salinisoli</name>
    <dbReference type="NCBI Taxonomy" id="1899321"/>
    <lineage>
        <taxon>Bacteria</taxon>
        <taxon>Pseudomonadati</taxon>
        <taxon>Pseudomonadota</taxon>
        <taxon>Alphaproteobacteria</taxon>
        <taxon>Hyphomicrobiales</taxon>
        <taxon>Phyllobacteriaceae</taxon>
        <taxon>Phyllobacterium</taxon>
    </lineage>
</organism>
<dbReference type="OrthoDB" id="9810614at2"/>
<dbReference type="InterPro" id="IPR011701">
    <property type="entry name" value="MFS"/>
</dbReference>
<feature type="transmembrane region" description="Helical" evidence="5">
    <location>
        <begin position="289"/>
        <end position="309"/>
    </location>
</feature>
<feature type="transmembrane region" description="Helical" evidence="5">
    <location>
        <begin position="41"/>
        <end position="61"/>
    </location>
</feature>
<keyword evidence="1 5" id="KW-0812">Transmembrane</keyword>
<feature type="transmembrane region" description="Helical" evidence="5">
    <location>
        <begin position="264"/>
        <end position="283"/>
    </location>
</feature>
<evidence type="ECO:0000259" key="6">
    <source>
        <dbReference type="PROSITE" id="PS50850"/>
    </source>
</evidence>
<dbReference type="SUPFAM" id="SSF103473">
    <property type="entry name" value="MFS general substrate transporter"/>
    <property type="match status" value="1"/>
</dbReference>
<dbReference type="GO" id="GO:0022857">
    <property type="term" value="F:transmembrane transporter activity"/>
    <property type="evidence" value="ECO:0007669"/>
    <property type="project" value="InterPro"/>
</dbReference>
<evidence type="ECO:0000313" key="8">
    <source>
        <dbReference type="Proteomes" id="UP000253420"/>
    </source>
</evidence>
<accession>A0A368K1J3</accession>
<evidence type="ECO:0000256" key="4">
    <source>
        <dbReference type="SAM" id="MobiDB-lite"/>
    </source>
</evidence>
<evidence type="ECO:0000256" key="3">
    <source>
        <dbReference type="ARBA" id="ARBA00023136"/>
    </source>
</evidence>
<dbReference type="PROSITE" id="PS50850">
    <property type="entry name" value="MFS"/>
    <property type="match status" value="1"/>
</dbReference>
<dbReference type="GO" id="GO:0005886">
    <property type="term" value="C:plasma membrane"/>
    <property type="evidence" value="ECO:0007669"/>
    <property type="project" value="TreeGrafter"/>
</dbReference>
<gene>
    <name evidence="7" type="ORF">DUT91_13230</name>
</gene>
<dbReference type="InterPro" id="IPR036259">
    <property type="entry name" value="MFS_trans_sf"/>
</dbReference>
<reference evidence="7 8" key="1">
    <citation type="submission" date="2018-07" db="EMBL/GenBank/DDBJ databases">
        <title>The draft genome of Phyllobacterium salinisoli.</title>
        <authorList>
            <person name="Liu L."/>
            <person name="Li L."/>
            <person name="Zhang X."/>
            <person name="Liang L."/>
        </authorList>
    </citation>
    <scope>NUCLEOTIDE SEQUENCE [LARGE SCALE GENOMIC DNA]</scope>
    <source>
        <strain evidence="7 8">LLAN61</strain>
    </source>
</reference>
<dbReference type="Proteomes" id="UP000253420">
    <property type="component" value="Unassembled WGS sequence"/>
</dbReference>
<comment type="caution">
    <text evidence="7">The sequence shown here is derived from an EMBL/GenBank/DDBJ whole genome shotgun (WGS) entry which is preliminary data.</text>
</comment>
<evidence type="ECO:0000313" key="7">
    <source>
        <dbReference type="EMBL" id="RCS23266.1"/>
    </source>
</evidence>
<dbReference type="AlphaFoldDB" id="A0A368K1J3"/>
<feature type="transmembrane region" description="Helical" evidence="5">
    <location>
        <begin position="230"/>
        <end position="252"/>
    </location>
</feature>
<feature type="transmembrane region" description="Helical" evidence="5">
    <location>
        <begin position="321"/>
        <end position="339"/>
    </location>
</feature>
<dbReference type="Pfam" id="PF07690">
    <property type="entry name" value="MFS_1"/>
    <property type="match status" value="1"/>
</dbReference>
<evidence type="ECO:0000256" key="5">
    <source>
        <dbReference type="SAM" id="Phobius"/>
    </source>
</evidence>
<dbReference type="InterPro" id="IPR047200">
    <property type="entry name" value="MFS_YcaD-like"/>
</dbReference>
<keyword evidence="3 5" id="KW-0472">Membrane</keyword>
<feature type="transmembrane region" description="Helical" evidence="5">
    <location>
        <begin position="73"/>
        <end position="91"/>
    </location>
</feature>
<dbReference type="Gene3D" id="1.20.1250.20">
    <property type="entry name" value="MFS general substrate transporter like domains"/>
    <property type="match status" value="2"/>
</dbReference>
<keyword evidence="2 5" id="KW-1133">Transmembrane helix</keyword>
<dbReference type="PANTHER" id="PTHR23521">
    <property type="entry name" value="TRANSPORTER MFS SUPERFAMILY"/>
    <property type="match status" value="1"/>
</dbReference>
<protein>
    <submittedName>
        <fullName evidence="7">MFS transporter</fullName>
    </submittedName>
</protein>
<evidence type="ECO:0000256" key="1">
    <source>
        <dbReference type="ARBA" id="ARBA00022692"/>
    </source>
</evidence>
<feature type="transmembrane region" description="Helical" evidence="5">
    <location>
        <begin position="97"/>
        <end position="119"/>
    </location>
</feature>
<dbReference type="CDD" id="cd17477">
    <property type="entry name" value="MFS_YcaD_like"/>
    <property type="match status" value="1"/>
</dbReference>
<feature type="region of interest" description="Disordered" evidence="4">
    <location>
        <begin position="392"/>
        <end position="416"/>
    </location>
</feature>
<name>A0A368K1J3_9HYPH</name>
<feature type="transmembrane region" description="Helical" evidence="5">
    <location>
        <begin position="131"/>
        <end position="150"/>
    </location>
</feature>